<evidence type="ECO:0000313" key="2">
    <source>
        <dbReference type="Proteomes" id="UP000284614"/>
    </source>
</evidence>
<proteinExistence type="predicted"/>
<dbReference type="AlphaFoldDB" id="A0A413JW95"/>
<protein>
    <recommendedName>
        <fullName evidence="3">Lipoprotein</fullName>
    </recommendedName>
</protein>
<evidence type="ECO:0000313" key="1">
    <source>
        <dbReference type="EMBL" id="RGY67529.1"/>
    </source>
</evidence>
<dbReference type="EMBL" id="QSDG01000014">
    <property type="protein sequence ID" value="RGY67529.1"/>
    <property type="molecule type" value="Genomic_DNA"/>
</dbReference>
<sequence>MKKIYILLLSLLTLCSCEEQKITGALFSKSFLQGFIDIKEIVSGNISNNDELYFMFQGENIARGNPQYDELCTKYGDVSYNRYMVPFSNPCLVDTITSLDLICNTDFDNNHKKGSSLNDIAILYYSSPLEFIKSGYKEYPKTEDTTPAPYRPSKEYYPYSKSFSDLKGEELILLYQMGYIKFLVHPLQSRQSITFKVQTKSGKTISTDFELNFTPTRR</sequence>
<name>A0A413JW95_BACFG</name>
<dbReference type="PROSITE" id="PS51257">
    <property type="entry name" value="PROKAR_LIPOPROTEIN"/>
    <property type="match status" value="1"/>
</dbReference>
<organism evidence="1 2">
    <name type="scientific">Bacteroides fragilis</name>
    <dbReference type="NCBI Taxonomy" id="817"/>
    <lineage>
        <taxon>Bacteria</taxon>
        <taxon>Pseudomonadati</taxon>
        <taxon>Bacteroidota</taxon>
        <taxon>Bacteroidia</taxon>
        <taxon>Bacteroidales</taxon>
        <taxon>Bacteroidaceae</taxon>
        <taxon>Bacteroides</taxon>
    </lineage>
</organism>
<dbReference type="Proteomes" id="UP000284614">
    <property type="component" value="Unassembled WGS sequence"/>
</dbReference>
<accession>A0A413JW95</accession>
<comment type="caution">
    <text evidence="1">The sequence shown here is derived from an EMBL/GenBank/DDBJ whole genome shotgun (WGS) entry which is preliminary data.</text>
</comment>
<reference evidence="1 2" key="1">
    <citation type="submission" date="2018-08" db="EMBL/GenBank/DDBJ databases">
        <title>A genome reference for cultivated species of the human gut microbiota.</title>
        <authorList>
            <person name="Zou Y."/>
            <person name="Xue W."/>
            <person name="Luo G."/>
        </authorList>
    </citation>
    <scope>NUCLEOTIDE SEQUENCE [LARGE SCALE GENOMIC DNA]</scope>
    <source>
        <strain evidence="1 2">OF01-1</strain>
    </source>
</reference>
<dbReference type="RefSeq" id="WP_005821790.1">
    <property type="nucleotide sequence ID" value="NZ_JAGJHH010000017.1"/>
</dbReference>
<gene>
    <name evidence="1" type="ORF">DXA27_15735</name>
</gene>
<evidence type="ECO:0008006" key="3">
    <source>
        <dbReference type="Google" id="ProtNLM"/>
    </source>
</evidence>